<keyword evidence="2" id="KW-0378">Hydrolase</keyword>
<feature type="domain" description="AB hydrolase-1" evidence="1">
    <location>
        <begin position="23"/>
        <end position="240"/>
    </location>
</feature>
<evidence type="ECO:0000313" key="3">
    <source>
        <dbReference type="Proteomes" id="UP000198748"/>
    </source>
</evidence>
<dbReference type="OrthoDB" id="9112061at2"/>
<dbReference type="InterPro" id="IPR052897">
    <property type="entry name" value="Sec-Metab_Biosynth_Hydrolase"/>
</dbReference>
<dbReference type="GO" id="GO:0016787">
    <property type="term" value="F:hydrolase activity"/>
    <property type="evidence" value="ECO:0007669"/>
    <property type="project" value="UniProtKB-KW"/>
</dbReference>
<dbReference type="PANTHER" id="PTHR37017">
    <property type="entry name" value="AB HYDROLASE-1 DOMAIN-CONTAINING PROTEIN-RELATED"/>
    <property type="match status" value="1"/>
</dbReference>
<dbReference type="Gene3D" id="3.40.50.1820">
    <property type="entry name" value="alpha/beta hydrolase"/>
    <property type="match status" value="1"/>
</dbReference>
<keyword evidence="3" id="KW-1185">Reference proteome</keyword>
<dbReference type="RefSeq" id="WP_090147696.1">
    <property type="nucleotide sequence ID" value="NZ_FNAN01000003.1"/>
</dbReference>
<sequence>MQNEGNPSEKNQGALHFEDSSTIVIVHGAWSSANDWLATAEHFRAAGNKVIAMNLPGHGSDDTPASATSLQLYIYEVLKSVGAEKDLIFVCHSFGGIVVRAVAELIAPQIKKIIYVAAFVPQNGDSLLSIAQTDAQSLISKNLIVDEAAGIVGIVKEAIPEIFMADAPEPVAAYVTENLRPEPLAPLATPVNITGPVNINEIYIYTENDRAVSHSLQQRMVKNAGIIRTYTLPSSHTPFIGHSPVLSAIISFEAL</sequence>
<dbReference type="Proteomes" id="UP000198748">
    <property type="component" value="Unassembled WGS sequence"/>
</dbReference>
<dbReference type="AlphaFoldDB" id="A0A1G7AB32"/>
<evidence type="ECO:0000259" key="1">
    <source>
        <dbReference type="Pfam" id="PF12697"/>
    </source>
</evidence>
<protein>
    <submittedName>
        <fullName evidence="2">Alpha/beta hydrolase family protein</fullName>
    </submittedName>
</protein>
<dbReference type="EMBL" id="FNAN01000003">
    <property type="protein sequence ID" value="SDE11883.1"/>
    <property type="molecule type" value="Genomic_DNA"/>
</dbReference>
<dbReference type="InterPro" id="IPR000073">
    <property type="entry name" value="AB_hydrolase_1"/>
</dbReference>
<name>A0A1G7AB32_9BACT</name>
<accession>A0A1G7AB32</accession>
<proteinExistence type="predicted"/>
<dbReference type="Pfam" id="PF12697">
    <property type="entry name" value="Abhydrolase_6"/>
    <property type="match status" value="1"/>
</dbReference>
<organism evidence="2 3">
    <name type="scientific">Dyadobacter soli</name>
    <dbReference type="NCBI Taxonomy" id="659014"/>
    <lineage>
        <taxon>Bacteria</taxon>
        <taxon>Pseudomonadati</taxon>
        <taxon>Bacteroidota</taxon>
        <taxon>Cytophagia</taxon>
        <taxon>Cytophagales</taxon>
        <taxon>Spirosomataceae</taxon>
        <taxon>Dyadobacter</taxon>
    </lineage>
</organism>
<dbReference type="PANTHER" id="PTHR37017:SF11">
    <property type="entry name" value="ESTERASE_LIPASE_THIOESTERASE DOMAIN-CONTAINING PROTEIN"/>
    <property type="match status" value="1"/>
</dbReference>
<gene>
    <name evidence="2" type="ORF">SAMN04487996_103390</name>
</gene>
<dbReference type="InterPro" id="IPR029058">
    <property type="entry name" value="AB_hydrolase_fold"/>
</dbReference>
<dbReference type="SUPFAM" id="SSF53474">
    <property type="entry name" value="alpha/beta-Hydrolases"/>
    <property type="match status" value="1"/>
</dbReference>
<reference evidence="3" key="1">
    <citation type="submission" date="2016-10" db="EMBL/GenBank/DDBJ databases">
        <authorList>
            <person name="Varghese N."/>
            <person name="Submissions S."/>
        </authorList>
    </citation>
    <scope>NUCLEOTIDE SEQUENCE [LARGE SCALE GENOMIC DNA]</scope>
    <source>
        <strain evidence="3">DSM 25329</strain>
    </source>
</reference>
<evidence type="ECO:0000313" key="2">
    <source>
        <dbReference type="EMBL" id="SDE11883.1"/>
    </source>
</evidence>
<dbReference type="STRING" id="659014.SAMN04487996_103390"/>